<dbReference type="CDD" id="cd00603">
    <property type="entry name" value="IPT_PCSR"/>
    <property type="match status" value="1"/>
</dbReference>
<protein>
    <submittedName>
        <fullName evidence="1">Unannotated protein</fullName>
    </submittedName>
</protein>
<sequence>MKLDSNGNGIWASQDGGGILGMNNSFPRQGDQAFAGFTDPSGSVYVVGGTYGGTTLNSVALPFSNGITAQLAAVAIKFDNSGYRLWSKQQTSDVYNDSYWFAGGADQNGNAYLVGSIKDAVTLNGITYNYTGKMNPLIEYSANGSPVYLAAYGGTASGVEIIKSIAVDPLGNMAAAGVINDTTTLDSFSIIPKADDDAFIGMLRNNTSGLSASMSAKYGTVSYSPTVVVFGGTAPYTLTLRSTYGGKINADTSSGVSVVYSNATSLIPGIYPDSITVVDSLAQTYTLLETLTVSKADTVTVTPTTPVGLTYNNGDTITWTETVSVTPLVNNDTVTTAIYYSGTAFSGETYSATNTVFPKKAGNYVISSLITAVNYGTVSAGQLAYYQYTKYETATLSIARASRALRIANPSLTNIYAAAVNETITMYATGVGVDTVTVTWTWISGGCTVTPLGKVFSSVAGSCVVNISVPQTDNYLAASDTRTITFYLFTSGFTFAGQNAGGSHTVILDYLPRLETTTITTAADSSTTTIAPVITSITQTAGGIGSGTNTVIEIVGENFWTTAGSVTVNFGRNIESRNATSYITSRTPIKIILSIPDSYMSANGFTTGVSMGRAGVITPAGESILSTPVLRVIVVNI</sequence>
<organism evidence="1">
    <name type="scientific">freshwater metagenome</name>
    <dbReference type="NCBI Taxonomy" id="449393"/>
    <lineage>
        <taxon>unclassified sequences</taxon>
        <taxon>metagenomes</taxon>
        <taxon>ecological metagenomes</taxon>
    </lineage>
</organism>
<reference evidence="1" key="1">
    <citation type="submission" date="2020-05" db="EMBL/GenBank/DDBJ databases">
        <authorList>
            <person name="Chiriac C."/>
            <person name="Salcher M."/>
            <person name="Ghai R."/>
            <person name="Kavagutti S V."/>
        </authorList>
    </citation>
    <scope>NUCLEOTIDE SEQUENCE</scope>
</reference>
<gene>
    <name evidence="1" type="ORF">UFOPK2689_00913</name>
</gene>
<dbReference type="AlphaFoldDB" id="A0A6J6RUA6"/>
<accession>A0A6J6RUA6</accession>
<dbReference type="EMBL" id="CAEZYL010000059">
    <property type="protein sequence ID" value="CAB4726185.1"/>
    <property type="molecule type" value="Genomic_DNA"/>
</dbReference>
<proteinExistence type="predicted"/>
<evidence type="ECO:0000313" key="1">
    <source>
        <dbReference type="EMBL" id="CAB4726185.1"/>
    </source>
</evidence>
<name>A0A6J6RUA6_9ZZZZ</name>